<evidence type="ECO:0000313" key="3">
    <source>
        <dbReference type="EMBL" id="KAF2073208.1"/>
    </source>
</evidence>
<reference evidence="3" key="1">
    <citation type="submission" date="2020-01" db="EMBL/GenBank/DDBJ databases">
        <title>Development of genomics and gene disruption for Polysphondylium violaceum indicates a role for the polyketide synthase stlB in stalk morphogenesis.</title>
        <authorList>
            <person name="Narita B."/>
            <person name="Kawabe Y."/>
            <person name="Kin K."/>
            <person name="Saito T."/>
            <person name="Gibbs R."/>
            <person name="Kuspa A."/>
            <person name="Muzny D."/>
            <person name="Queller D."/>
            <person name="Richards S."/>
            <person name="Strassman J."/>
            <person name="Sucgang R."/>
            <person name="Worley K."/>
            <person name="Schaap P."/>
        </authorList>
    </citation>
    <scope>NUCLEOTIDE SEQUENCE</scope>
    <source>
        <strain evidence="3">QSvi11</strain>
    </source>
</reference>
<comment type="caution">
    <text evidence="3">The sequence shown here is derived from an EMBL/GenBank/DDBJ whole genome shotgun (WGS) entry which is preliminary data.</text>
</comment>
<dbReference type="PANTHER" id="PTHR33239">
    <property type="entry name" value="CELLULOSE-BINDING DOMAIN-CONTAINING PROTEIN-RELATED"/>
    <property type="match status" value="1"/>
</dbReference>
<feature type="signal peptide" evidence="1">
    <location>
        <begin position="1"/>
        <end position="19"/>
    </location>
</feature>
<dbReference type="GO" id="GO:0031012">
    <property type="term" value="C:extracellular matrix"/>
    <property type="evidence" value="ECO:0007669"/>
    <property type="project" value="TreeGrafter"/>
</dbReference>
<proteinExistence type="predicted"/>
<name>A0A8J4PSV4_9MYCE</name>
<dbReference type="SMART" id="SM01063">
    <property type="entry name" value="CBM49"/>
    <property type="match status" value="1"/>
</dbReference>
<sequence length="152" mass="17092">MKFISALLFVLIAVSFSSAMADHQCGPHNRCPDMHACVCDAGVFRCVFRCDEVIITQTVTRRWSDDNGQMSYSQVEVEIKNVGHRKVKDVTIGTVGMSLKDNNAIWGISVEDCDIHLPSYIDLLPHQSHKFGYINRGNMAAHLFVKNINIHE</sequence>
<protein>
    <recommendedName>
        <fullName evidence="2">Carbohydrate binding domain-containing protein</fullName>
    </recommendedName>
</protein>
<dbReference type="GO" id="GO:0030246">
    <property type="term" value="F:carbohydrate binding"/>
    <property type="evidence" value="ECO:0007669"/>
    <property type="project" value="InterPro"/>
</dbReference>
<dbReference type="GO" id="GO:0005201">
    <property type="term" value="F:extracellular matrix structural constituent"/>
    <property type="evidence" value="ECO:0007669"/>
    <property type="project" value="TreeGrafter"/>
</dbReference>
<gene>
    <name evidence="3" type="ORF">CYY_005490</name>
</gene>
<dbReference type="Proteomes" id="UP000695562">
    <property type="component" value="Unassembled WGS sequence"/>
</dbReference>
<dbReference type="OrthoDB" id="17104at2759"/>
<dbReference type="InterPro" id="IPR052879">
    <property type="entry name" value="Dd_Spore_Germination_Stalk"/>
</dbReference>
<accession>A0A8J4PSV4</accession>
<dbReference type="Pfam" id="PF09478">
    <property type="entry name" value="CBM49"/>
    <property type="match status" value="1"/>
</dbReference>
<organism evidence="3 4">
    <name type="scientific">Polysphondylium violaceum</name>
    <dbReference type="NCBI Taxonomy" id="133409"/>
    <lineage>
        <taxon>Eukaryota</taxon>
        <taxon>Amoebozoa</taxon>
        <taxon>Evosea</taxon>
        <taxon>Eumycetozoa</taxon>
        <taxon>Dictyostelia</taxon>
        <taxon>Dictyosteliales</taxon>
        <taxon>Dictyosteliaceae</taxon>
        <taxon>Polysphondylium</taxon>
    </lineage>
</organism>
<dbReference type="AlphaFoldDB" id="A0A8J4PSV4"/>
<feature type="chain" id="PRO_5035290202" description="Carbohydrate binding domain-containing protein" evidence="1">
    <location>
        <begin position="20"/>
        <end position="152"/>
    </location>
</feature>
<dbReference type="InterPro" id="IPR019028">
    <property type="entry name" value="CBM_49"/>
</dbReference>
<dbReference type="PANTHER" id="PTHR33239:SF9">
    <property type="entry name" value="CARBOHYDRATE BINDING DOMAIN-CONTAINING PROTEIN-RELATED"/>
    <property type="match status" value="1"/>
</dbReference>
<evidence type="ECO:0000259" key="2">
    <source>
        <dbReference type="SMART" id="SM01063"/>
    </source>
</evidence>
<evidence type="ECO:0000313" key="4">
    <source>
        <dbReference type="Proteomes" id="UP000695562"/>
    </source>
</evidence>
<dbReference type="GO" id="GO:0030198">
    <property type="term" value="P:extracellular matrix organization"/>
    <property type="evidence" value="ECO:0007669"/>
    <property type="project" value="TreeGrafter"/>
</dbReference>
<feature type="domain" description="Carbohydrate binding" evidence="2">
    <location>
        <begin position="53"/>
        <end position="138"/>
    </location>
</feature>
<keyword evidence="4" id="KW-1185">Reference proteome</keyword>
<evidence type="ECO:0000256" key="1">
    <source>
        <dbReference type="SAM" id="SignalP"/>
    </source>
</evidence>
<dbReference type="EMBL" id="AJWJ01000220">
    <property type="protein sequence ID" value="KAF2073208.1"/>
    <property type="molecule type" value="Genomic_DNA"/>
</dbReference>
<keyword evidence="1" id="KW-0732">Signal</keyword>